<proteinExistence type="predicted"/>
<comment type="caution">
    <text evidence="1">The sequence shown here is derived from an EMBL/GenBank/DDBJ whole genome shotgun (WGS) entry which is preliminary data.</text>
</comment>
<protein>
    <recommendedName>
        <fullName evidence="3">Lipoprotein SmpA/OmlA domain-containing protein</fullName>
    </recommendedName>
</protein>
<dbReference type="AlphaFoldDB" id="A0A5C6AWX7"/>
<dbReference type="RefSeq" id="WP_146519863.1">
    <property type="nucleotide sequence ID" value="NZ_CP151726.1"/>
</dbReference>
<keyword evidence="2" id="KW-1185">Reference proteome</keyword>
<dbReference type="EMBL" id="SJPN01000003">
    <property type="protein sequence ID" value="TWU04443.1"/>
    <property type="molecule type" value="Genomic_DNA"/>
</dbReference>
<evidence type="ECO:0000313" key="2">
    <source>
        <dbReference type="Proteomes" id="UP000320176"/>
    </source>
</evidence>
<gene>
    <name evidence="1" type="ORF">Pla52n_24840</name>
</gene>
<name>A0A5C6AWX7_9BACT</name>
<reference evidence="1 2" key="1">
    <citation type="submission" date="2019-02" db="EMBL/GenBank/DDBJ databases">
        <title>Deep-cultivation of Planctomycetes and their phenomic and genomic characterization uncovers novel biology.</title>
        <authorList>
            <person name="Wiegand S."/>
            <person name="Jogler M."/>
            <person name="Boedeker C."/>
            <person name="Pinto D."/>
            <person name="Vollmers J."/>
            <person name="Rivas-Marin E."/>
            <person name="Kohn T."/>
            <person name="Peeters S.H."/>
            <person name="Heuer A."/>
            <person name="Rast P."/>
            <person name="Oberbeckmann S."/>
            <person name="Bunk B."/>
            <person name="Jeske O."/>
            <person name="Meyerdierks A."/>
            <person name="Storesund J.E."/>
            <person name="Kallscheuer N."/>
            <person name="Luecker S."/>
            <person name="Lage O.M."/>
            <person name="Pohl T."/>
            <person name="Merkel B.J."/>
            <person name="Hornburger P."/>
            <person name="Mueller R.-W."/>
            <person name="Bruemmer F."/>
            <person name="Labrenz M."/>
            <person name="Spormann A.M."/>
            <person name="Op Den Camp H."/>
            <person name="Overmann J."/>
            <person name="Amann R."/>
            <person name="Jetten M.S.M."/>
            <person name="Mascher T."/>
            <person name="Medema M.H."/>
            <person name="Devos D.P."/>
            <person name="Kaster A.-K."/>
            <person name="Ovreas L."/>
            <person name="Rohde M."/>
            <person name="Galperin M.Y."/>
            <person name="Jogler C."/>
        </authorList>
    </citation>
    <scope>NUCLEOTIDE SEQUENCE [LARGE SCALE GENOMIC DNA]</scope>
    <source>
        <strain evidence="1 2">Pla52n</strain>
    </source>
</reference>
<evidence type="ECO:0000313" key="1">
    <source>
        <dbReference type="EMBL" id="TWU04443.1"/>
    </source>
</evidence>
<organism evidence="1 2">
    <name type="scientific">Stieleria varia</name>
    <dbReference type="NCBI Taxonomy" id="2528005"/>
    <lineage>
        <taxon>Bacteria</taxon>
        <taxon>Pseudomonadati</taxon>
        <taxon>Planctomycetota</taxon>
        <taxon>Planctomycetia</taxon>
        <taxon>Pirellulales</taxon>
        <taxon>Pirellulaceae</taxon>
        <taxon>Stieleria</taxon>
    </lineage>
</organism>
<evidence type="ECO:0008006" key="3">
    <source>
        <dbReference type="Google" id="ProtNLM"/>
    </source>
</evidence>
<dbReference type="Proteomes" id="UP000320176">
    <property type="component" value="Unassembled WGS sequence"/>
</dbReference>
<sequence length="92" mass="10282">MKFSLRSLLLCVVVSAGLVVLLIKAGEPPGGTHKTQLIIKGLQKSDVREIMGEPQEVSEECWVYRSNWRTGWTQVVFDDDGLVAYVDAEGMW</sequence>
<accession>A0A5C6AWX7</accession>